<keyword evidence="1" id="KW-1133">Transmembrane helix</keyword>
<dbReference type="EMBL" id="CAJNON010000922">
    <property type="protein sequence ID" value="CAF1404387.1"/>
    <property type="molecule type" value="Genomic_DNA"/>
</dbReference>
<dbReference type="Proteomes" id="UP000663881">
    <property type="component" value="Unassembled WGS sequence"/>
</dbReference>
<organism evidence="3 4">
    <name type="scientific">Adineta steineri</name>
    <dbReference type="NCBI Taxonomy" id="433720"/>
    <lineage>
        <taxon>Eukaryota</taxon>
        <taxon>Metazoa</taxon>
        <taxon>Spiralia</taxon>
        <taxon>Gnathifera</taxon>
        <taxon>Rotifera</taxon>
        <taxon>Eurotatoria</taxon>
        <taxon>Bdelloidea</taxon>
        <taxon>Adinetida</taxon>
        <taxon>Adinetidae</taxon>
        <taxon>Adineta</taxon>
    </lineage>
</organism>
<evidence type="ECO:0000313" key="2">
    <source>
        <dbReference type="EMBL" id="CAF1404387.1"/>
    </source>
</evidence>
<sequence>IPYERRTSYRTLLNMFSIPKNSCLFYNASNSIHINKTINQVSYDHLKFLIHIIAYNNKYSYCDLETFILLEIEPVYHIHTTYRGYVFLITLFLFILLFILFIHIYTYYKYKQRQKYLEYHRLNQIDAGQFHQWHDVAQYLNKNKHTNNYDSIHNYLLNLEPTNNLTKRLIEYHHK</sequence>
<comment type="caution">
    <text evidence="3">The sequence shown here is derived from an EMBL/GenBank/DDBJ whole genome shotgun (WGS) entry which is preliminary data.</text>
</comment>
<feature type="non-terminal residue" evidence="3">
    <location>
        <position position="1"/>
    </location>
</feature>
<dbReference type="EMBL" id="CAJOAY010005743">
    <property type="protein sequence ID" value="CAF4118366.1"/>
    <property type="molecule type" value="Genomic_DNA"/>
</dbReference>
<gene>
    <name evidence="3" type="ORF">OKA104_LOCUS36589</name>
    <name evidence="2" type="ORF">VCS650_LOCUS36692</name>
</gene>
<evidence type="ECO:0000313" key="4">
    <source>
        <dbReference type="Proteomes" id="UP000663881"/>
    </source>
</evidence>
<evidence type="ECO:0000313" key="3">
    <source>
        <dbReference type="EMBL" id="CAF4118366.1"/>
    </source>
</evidence>
<keyword evidence="1" id="KW-0812">Transmembrane</keyword>
<dbReference type="AlphaFoldDB" id="A0A819W0X5"/>
<reference evidence="3" key="1">
    <citation type="submission" date="2021-02" db="EMBL/GenBank/DDBJ databases">
        <authorList>
            <person name="Nowell W R."/>
        </authorList>
    </citation>
    <scope>NUCLEOTIDE SEQUENCE</scope>
</reference>
<proteinExistence type="predicted"/>
<dbReference type="Proteomes" id="UP000663891">
    <property type="component" value="Unassembled WGS sequence"/>
</dbReference>
<keyword evidence="1" id="KW-0472">Membrane</keyword>
<name>A0A819W0X5_9BILA</name>
<dbReference type="OrthoDB" id="10054773at2759"/>
<evidence type="ECO:0000256" key="1">
    <source>
        <dbReference type="SAM" id="Phobius"/>
    </source>
</evidence>
<accession>A0A819W0X5</accession>
<feature type="transmembrane region" description="Helical" evidence="1">
    <location>
        <begin position="85"/>
        <end position="108"/>
    </location>
</feature>
<protein>
    <submittedName>
        <fullName evidence="3">Uncharacterized protein</fullName>
    </submittedName>
</protein>